<sequence>MPEKKKKVVEALPFPDVADVLRAVQNKCCPQYHSFSPFHVGLVARRLTVGNSGSVSALHFSILFRHQLFSALMTGPERNRTFPSLLFLLMMTTTLMMILLLQPLLLFTVMNMTTSARAEKTLLEGSTTLQYNVW</sequence>
<name>G0U7L0_TRYVY</name>
<dbReference type="VEuPathDB" id="TriTrypDB:TvY486_1009130"/>
<dbReference type="EMBL" id="HE573026">
    <property type="protein sequence ID" value="CCC51868.1"/>
    <property type="molecule type" value="Genomic_DNA"/>
</dbReference>
<evidence type="ECO:0000256" key="1">
    <source>
        <dbReference type="SAM" id="Phobius"/>
    </source>
</evidence>
<evidence type="ECO:0000313" key="2">
    <source>
        <dbReference type="EMBL" id="CCC51868.1"/>
    </source>
</evidence>
<dbReference type="AlphaFoldDB" id="G0U7L0"/>
<keyword evidence="1" id="KW-0812">Transmembrane</keyword>
<keyword evidence="1" id="KW-1133">Transmembrane helix</keyword>
<protein>
    <submittedName>
        <fullName evidence="2">Uncharacterized protein</fullName>
    </submittedName>
</protein>
<feature type="transmembrane region" description="Helical" evidence="1">
    <location>
        <begin position="85"/>
        <end position="105"/>
    </location>
</feature>
<proteinExistence type="predicted"/>
<reference evidence="2" key="1">
    <citation type="journal article" date="2012" name="Proc. Natl. Acad. Sci. U.S.A.">
        <title>Antigenic diversity is generated by distinct evolutionary mechanisms in African trypanosome species.</title>
        <authorList>
            <person name="Jackson A.P."/>
            <person name="Berry A."/>
            <person name="Aslett M."/>
            <person name="Allison H.C."/>
            <person name="Burton P."/>
            <person name="Vavrova-Anderson J."/>
            <person name="Brown R."/>
            <person name="Browne H."/>
            <person name="Corton N."/>
            <person name="Hauser H."/>
            <person name="Gamble J."/>
            <person name="Gilderthorp R."/>
            <person name="Marcello L."/>
            <person name="McQuillan J."/>
            <person name="Otto T.D."/>
            <person name="Quail M.A."/>
            <person name="Sanders M.J."/>
            <person name="van Tonder A."/>
            <person name="Ginger M.L."/>
            <person name="Field M.C."/>
            <person name="Barry J.D."/>
            <person name="Hertz-Fowler C."/>
            <person name="Berriman M."/>
        </authorList>
    </citation>
    <scope>NUCLEOTIDE SEQUENCE</scope>
    <source>
        <strain evidence="2">Y486</strain>
    </source>
</reference>
<accession>G0U7L0</accession>
<gene>
    <name evidence="2" type="ORF">TVY486_1009130</name>
</gene>
<keyword evidence="1" id="KW-0472">Membrane</keyword>
<organism evidence="2">
    <name type="scientific">Trypanosoma vivax (strain Y486)</name>
    <dbReference type="NCBI Taxonomy" id="1055687"/>
    <lineage>
        <taxon>Eukaryota</taxon>
        <taxon>Discoba</taxon>
        <taxon>Euglenozoa</taxon>
        <taxon>Kinetoplastea</taxon>
        <taxon>Metakinetoplastina</taxon>
        <taxon>Trypanosomatida</taxon>
        <taxon>Trypanosomatidae</taxon>
        <taxon>Trypanosoma</taxon>
        <taxon>Duttonella</taxon>
    </lineage>
</organism>